<sequence>MSLPLSYLDIVDFDDDDNTRIQAVRIACVGEVQELDVPKFESITVLASDLIFRDDYSFVSDLSRFIGVPLSARKVQLDGYWNIDRRNDEAASLFPNCDMGALDPQQPVFGSVPDFWSQDTGPVIVARIDQKPLHPLHAAALVSFAMKEMKGPFRECMDIERAWTHLHGAKEMIFERRRETLAQASPIQFAEFFREYRQRRVQGRPDLALPWHQLNHRQRVEIQKLSPEEIEPRPEWANVPTPFAV</sequence>
<organism evidence="1 2">
    <name type="scientific">Microthyrium microscopicum</name>
    <dbReference type="NCBI Taxonomy" id="703497"/>
    <lineage>
        <taxon>Eukaryota</taxon>
        <taxon>Fungi</taxon>
        <taxon>Dikarya</taxon>
        <taxon>Ascomycota</taxon>
        <taxon>Pezizomycotina</taxon>
        <taxon>Dothideomycetes</taxon>
        <taxon>Dothideomycetes incertae sedis</taxon>
        <taxon>Microthyriales</taxon>
        <taxon>Microthyriaceae</taxon>
        <taxon>Microthyrium</taxon>
    </lineage>
</organism>
<evidence type="ECO:0000313" key="1">
    <source>
        <dbReference type="EMBL" id="KAF2665551.1"/>
    </source>
</evidence>
<keyword evidence="2" id="KW-1185">Reference proteome</keyword>
<evidence type="ECO:0000313" key="2">
    <source>
        <dbReference type="Proteomes" id="UP000799302"/>
    </source>
</evidence>
<dbReference type="Proteomes" id="UP000799302">
    <property type="component" value="Unassembled WGS sequence"/>
</dbReference>
<name>A0A6A6U1S7_9PEZI</name>
<gene>
    <name evidence="1" type="ORF">BT63DRAFT_417105</name>
</gene>
<dbReference type="AlphaFoldDB" id="A0A6A6U1S7"/>
<accession>A0A6A6U1S7</accession>
<dbReference type="EMBL" id="MU004240">
    <property type="protein sequence ID" value="KAF2665551.1"/>
    <property type="molecule type" value="Genomic_DNA"/>
</dbReference>
<reference evidence="1" key="1">
    <citation type="journal article" date="2020" name="Stud. Mycol.">
        <title>101 Dothideomycetes genomes: a test case for predicting lifestyles and emergence of pathogens.</title>
        <authorList>
            <person name="Haridas S."/>
            <person name="Albert R."/>
            <person name="Binder M."/>
            <person name="Bloem J."/>
            <person name="Labutti K."/>
            <person name="Salamov A."/>
            <person name="Andreopoulos B."/>
            <person name="Baker S."/>
            <person name="Barry K."/>
            <person name="Bills G."/>
            <person name="Bluhm B."/>
            <person name="Cannon C."/>
            <person name="Castanera R."/>
            <person name="Culley D."/>
            <person name="Daum C."/>
            <person name="Ezra D."/>
            <person name="Gonzalez J."/>
            <person name="Henrissat B."/>
            <person name="Kuo A."/>
            <person name="Liang C."/>
            <person name="Lipzen A."/>
            <person name="Lutzoni F."/>
            <person name="Magnuson J."/>
            <person name="Mondo S."/>
            <person name="Nolan M."/>
            <person name="Ohm R."/>
            <person name="Pangilinan J."/>
            <person name="Park H.-J."/>
            <person name="Ramirez L."/>
            <person name="Alfaro M."/>
            <person name="Sun H."/>
            <person name="Tritt A."/>
            <person name="Yoshinaga Y."/>
            <person name="Zwiers L.-H."/>
            <person name="Turgeon B."/>
            <person name="Goodwin S."/>
            <person name="Spatafora J."/>
            <person name="Crous P."/>
            <person name="Grigoriev I."/>
        </authorList>
    </citation>
    <scope>NUCLEOTIDE SEQUENCE</scope>
    <source>
        <strain evidence="1">CBS 115976</strain>
    </source>
</reference>
<proteinExistence type="predicted"/>
<dbReference type="OrthoDB" id="3875508at2759"/>
<protein>
    <submittedName>
        <fullName evidence="1">Uncharacterized protein</fullName>
    </submittedName>
</protein>